<dbReference type="Gene3D" id="1.10.150.240">
    <property type="entry name" value="Putative phosphatase, domain 2"/>
    <property type="match status" value="1"/>
</dbReference>
<comment type="subcellular location">
    <subcellularLocation>
        <location evidence="1">Cytoplasm</location>
    </subcellularLocation>
</comment>
<feature type="binding site" evidence="14">
    <location>
        <position position="174"/>
    </location>
    <ligand>
        <name>Mg(2+)</name>
        <dbReference type="ChEBI" id="CHEBI:18420"/>
    </ligand>
</feature>
<evidence type="ECO:0000256" key="10">
    <source>
        <dbReference type="ARBA" id="ARBA00044968"/>
    </source>
</evidence>
<dbReference type="SFLD" id="SFLDS00003">
    <property type="entry name" value="Haloacid_Dehalogenase"/>
    <property type="match status" value="1"/>
</dbReference>
<dbReference type="GO" id="GO:0008801">
    <property type="term" value="F:beta-phosphoglucomutase activity"/>
    <property type="evidence" value="ECO:0007669"/>
    <property type="project" value="UniProtKB-EC"/>
</dbReference>
<keyword evidence="4" id="KW-0597">Phosphoprotein</keyword>
<sequence length="223" mass="24152">MNTPVQAVIFDLDGVITDTAEYHYEAWKALAEELSIPFTREFNEELKGISRMESLEKILVLGGKAHDFTEEQKNALADKKNEHYLTLIQNISPADVLPGINEFIAEIQAQGLKIGLASASKNAFAVLESLGLKDKFHAIVDAKTVLRGKPDPEIFLKAAHLLEVEPGACIGVEDAAAGVEAIKGAGMFAVAIGAKELFAHADLVYESTAELSLEAILPQVRVR</sequence>
<keyword evidence="17" id="KW-1185">Reference proteome</keyword>
<feature type="binding site" evidence="13">
    <location>
        <begin position="118"/>
        <end position="122"/>
    </location>
    <ligand>
        <name>substrate</name>
    </ligand>
</feature>
<dbReference type="Gene3D" id="3.40.50.1000">
    <property type="entry name" value="HAD superfamily/HAD-like"/>
    <property type="match status" value="1"/>
</dbReference>
<evidence type="ECO:0000256" key="12">
    <source>
        <dbReference type="PIRSR" id="PIRSR610972-1"/>
    </source>
</evidence>
<dbReference type="InterPro" id="IPR023198">
    <property type="entry name" value="PGP-like_dom2"/>
</dbReference>
<evidence type="ECO:0000256" key="1">
    <source>
        <dbReference type="ARBA" id="ARBA00004496"/>
    </source>
</evidence>
<keyword evidence="8" id="KW-0119">Carbohydrate metabolism</keyword>
<dbReference type="GO" id="GO:0000287">
    <property type="term" value="F:magnesium ion binding"/>
    <property type="evidence" value="ECO:0007669"/>
    <property type="project" value="InterPro"/>
</dbReference>
<dbReference type="FunFam" id="1.10.150.240:FF:000010">
    <property type="entry name" value="Beta-phosphoglucomutase"/>
    <property type="match status" value="1"/>
</dbReference>
<proteinExistence type="inferred from homology"/>
<dbReference type="SFLD" id="SFLDG01135">
    <property type="entry name" value="C1.5.6:_HAD__Beta-PGM__Phospha"/>
    <property type="match status" value="1"/>
</dbReference>
<feature type="site" description="Important for catalytic activity and assists the phosphoryl transfer reaction to Asp8 by balancing charge and orienting the reacting groups" evidence="15">
    <location>
        <position position="118"/>
    </location>
</feature>
<dbReference type="AlphaFoldDB" id="A0A1G4PNN6"/>
<keyword evidence="6 14" id="KW-0460">Magnesium</keyword>
<keyword evidence="3" id="KW-0963">Cytoplasm</keyword>
<dbReference type="InterPro" id="IPR051600">
    <property type="entry name" value="Beta-PGM-like"/>
</dbReference>
<evidence type="ECO:0000256" key="9">
    <source>
        <dbReference type="ARBA" id="ARBA00044926"/>
    </source>
</evidence>
<dbReference type="OrthoDB" id="9797743at2"/>
<evidence type="ECO:0000256" key="3">
    <source>
        <dbReference type="ARBA" id="ARBA00022490"/>
    </source>
</evidence>
<dbReference type="RefSeq" id="WP_090666863.1">
    <property type="nucleotide sequence ID" value="NZ_FMTT01000003.1"/>
</dbReference>
<evidence type="ECO:0000256" key="6">
    <source>
        <dbReference type="ARBA" id="ARBA00022842"/>
    </source>
</evidence>
<dbReference type="InterPro" id="IPR010972">
    <property type="entry name" value="Beta-PGM"/>
</dbReference>
<dbReference type="PANTHER" id="PTHR46193">
    <property type="entry name" value="6-PHOSPHOGLUCONATE PHOSPHATASE"/>
    <property type="match status" value="1"/>
</dbReference>
<name>A0A1G4PNN6_9BACL</name>
<comment type="cofactor">
    <cofactor evidence="14">
        <name>Mg(2+)</name>
        <dbReference type="ChEBI" id="CHEBI:18420"/>
    </cofactor>
    <text evidence="14">Binds 2 magnesium ions per subunit.</text>
</comment>
<evidence type="ECO:0000256" key="5">
    <source>
        <dbReference type="ARBA" id="ARBA00022723"/>
    </source>
</evidence>
<dbReference type="InterPro" id="IPR010976">
    <property type="entry name" value="B-phosphoglucomutase_hydrolase"/>
</dbReference>
<dbReference type="CDD" id="cd02598">
    <property type="entry name" value="HAD_BPGM"/>
    <property type="match status" value="1"/>
</dbReference>
<dbReference type="InterPro" id="IPR023214">
    <property type="entry name" value="HAD_sf"/>
</dbReference>
<evidence type="ECO:0000256" key="15">
    <source>
        <dbReference type="PIRSR" id="PIRSR610972-4"/>
    </source>
</evidence>
<dbReference type="GO" id="GO:0005737">
    <property type="term" value="C:cytoplasm"/>
    <property type="evidence" value="ECO:0007669"/>
    <property type="project" value="UniProtKB-SubCell"/>
</dbReference>
<dbReference type="InterPro" id="IPR036412">
    <property type="entry name" value="HAD-like_sf"/>
</dbReference>
<comment type="catalytic activity">
    <reaction evidence="9">
        <text>beta-D-glucose 1-phosphate = beta-D-glucose 6-phosphate</text>
        <dbReference type="Rhea" id="RHEA:20113"/>
        <dbReference type="ChEBI" id="CHEBI:57684"/>
        <dbReference type="ChEBI" id="CHEBI:58247"/>
        <dbReference type="EC" id="5.4.2.6"/>
    </reaction>
</comment>
<feature type="binding site" evidence="13">
    <location>
        <begin position="46"/>
        <end position="51"/>
    </location>
    <ligand>
        <name>substrate</name>
    </ligand>
</feature>
<comment type="similarity">
    <text evidence="2">Belongs to the HAD-like hydrolase superfamily. CbbY/CbbZ/Gph/YieH family.</text>
</comment>
<dbReference type="EMBL" id="FMTT01000003">
    <property type="protein sequence ID" value="SCW33877.1"/>
    <property type="molecule type" value="Genomic_DNA"/>
</dbReference>
<dbReference type="GO" id="GO:0005975">
    <property type="term" value="P:carbohydrate metabolic process"/>
    <property type="evidence" value="ECO:0007669"/>
    <property type="project" value="InterPro"/>
</dbReference>
<feature type="site" description="Important for catalytic activity and assists the phosphoryl transfer reaction to Asp8 by balancing charge and orienting the reacting groups" evidence="15">
    <location>
        <position position="149"/>
    </location>
</feature>
<evidence type="ECO:0000256" key="13">
    <source>
        <dbReference type="PIRSR" id="PIRSR610972-2"/>
    </source>
</evidence>
<feature type="active site" description="Proton donor/acceptor" evidence="12">
    <location>
        <position position="13"/>
    </location>
</feature>
<evidence type="ECO:0000256" key="7">
    <source>
        <dbReference type="ARBA" id="ARBA00023235"/>
    </source>
</evidence>
<dbReference type="NCBIfam" id="TIGR02009">
    <property type="entry name" value="PGMB-YQAB-SF"/>
    <property type="match status" value="1"/>
</dbReference>
<evidence type="ECO:0000256" key="14">
    <source>
        <dbReference type="PIRSR" id="PIRSR610972-3"/>
    </source>
</evidence>
<evidence type="ECO:0000256" key="8">
    <source>
        <dbReference type="ARBA" id="ARBA00023277"/>
    </source>
</evidence>
<evidence type="ECO:0000313" key="16">
    <source>
        <dbReference type="EMBL" id="SCW33877.1"/>
    </source>
</evidence>
<feature type="binding site" evidence="13">
    <location>
        <begin position="11"/>
        <end position="13"/>
    </location>
    <ligand>
        <name>substrate</name>
    </ligand>
</feature>
<dbReference type="SFLD" id="SFLDG01129">
    <property type="entry name" value="C1.5:_HAD__Beta-PGM__Phosphata"/>
    <property type="match status" value="1"/>
</dbReference>
<evidence type="ECO:0000256" key="11">
    <source>
        <dbReference type="ARBA" id="ARBA00044991"/>
    </source>
</evidence>
<evidence type="ECO:0000313" key="17">
    <source>
        <dbReference type="Proteomes" id="UP000198601"/>
    </source>
</evidence>
<keyword evidence="7" id="KW-0413">Isomerase</keyword>
<evidence type="ECO:0000256" key="2">
    <source>
        <dbReference type="ARBA" id="ARBA00006171"/>
    </source>
</evidence>
<gene>
    <name evidence="16" type="ORF">SAMN04487970_1003134</name>
</gene>
<evidence type="ECO:0000256" key="4">
    <source>
        <dbReference type="ARBA" id="ARBA00022553"/>
    </source>
</evidence>
<feature type="active site" description="Nucleophile" evidence="12">
    <location>
        <position position="11"/>
    </location>
</feature>
<dbReference type="PANTHER" id="PTHR46193:SF18">
    <property type="entry name" value="HEXITOL PHOSPHATASE B"/>
    <property type="match status" value="1"/>
</dbReference>
<feature type="binding site" evidence="14">
    <location>
        <position position="173"/>
    </location>
    <ligand>
        <name>Mg(2+)</name>
        <dbReference type="ChEBI" id="CHEBI:18420"/>
    </ligand>
</feature>
<dbReference type="STRING" id="624147.SAMN04487970_1003134"/>
<dbReference type="Pfam" id="PF00702">
    <property type="entry name" value="Hydrolase"/>
    <property type="match status" value="1"/>
</dbReference>
<dbReference type="EC" id="5.4.2.6" evidence="10"/>
<dbReference type="NCBIfam" id="TIGR01509">
    <property type="entry name" value="HAD-SF-IA-v3"/>
    <property type="match status" value="1"/>
</dbReference>
<feature type="binding site" evidence="13">
    <location>
        <position position="149"/>
    </location>
    <ligand>
        <name>substrate</name>
    </ligand>
</feature>
<keyword evidence="5 14" id="KW-0479">Metal-binding</keyword>
<dbReference type="SFLD" id="SFLDF00046">
    <property type="entry name" value="beta-phosphoglucomutase"/>
    <property type="match status" value="1"/>
</dbReference>
<feature type="binding site" evidence="14">
    <location>
        <position position="11"/>
    </location>
    <ligand>
        <name>Mg(2+)</name>
        <dbReference type="ChEBI" id="CHEBI:18420"/>
    </ligand>
</feature>
<feature type="binding site" evidence="14">
    <location>
        <position position="13"/>
    </location>
    <ligand>
        <name>Mg(2+)</name>
        <dbReference type="ChEBI" id="CHEBI:18420"/>
    </ligand>
</feature>
<feature type="binding site" evidence="13">
    <location>
        <position position="27"/>
    </location>
    <ligand>
        <name>substrate</name>
    </ligand>
</feature>
<accession>A0A1G4PNN6</accession>
<protein>
    <recommendedName>
        <fullName evidence="11">Beta-phosphoglucomutase</fullName>
        <ecNumber evidence="10">5.4.2.6</ecNumber>
    </recommendedName>
</protein>
<dbReference type="InterPro" id="IPR006439">
    <property type="entry name" value="HAD-SF_hydro_IA"/>
</dbReference>
<reference evidence="17" key="1">
    <citation type="submission" date="2016-10" db="EMBL/GenBank/DDBJ databases">
        <authorList>
            <person name="Varghese N."/>
            <person name="Submissions S."/>
        </authorList>
    </citation>
    <scope>NUCLEOTIDE SEQUENCE [LARGE SCALE GENOMIC DNA]</scope>
    <source>
        <strain evidence="17">CGMCC 1.8946</strain>
    </source>
</reference>
<dbReference type="Proteomes" id="UP000198601">
    <property type="component" value="Unassembled WGS sequence"/>
</dbReference>
<dbReference type="SUPFAM" id="SSF56784">
    <property type="entry name" value="HAD-like"/>
    <property type="match status" value="1"/>
</dbReference>
<feature type="binding site" evidence="13">
    <location>
        <position position="54"/>
    </location>
    <ligand>
        <name>substrate</name>
    </ligand>
</feature>
<dbReference type="NCBIfam" id="TIGR01990">
    <property type="entry name" value="bPGM"/>
    <property type="match status" value="1"/>
</dbReference>
<organism evidence="16 17">
    <name type="scientific">Paenibacillus tianmuensis</name>
    <dbReference type="NCBI Taxonomy" id="624147"/>
    <lineage>
        <taxon>Bacteria</taxon>
        <taxon>Bacillati</taxon>
        <taxon>Bacillota</taxon>
        <taxon>Bacilli</taxon>
        <taxon>Bacillales</taxon>
        <taxon>Paenibacillaceae</taxon>
        <taxon>Paenibacillus</taxon>
    </lineage>
</organism>
<feature type="binding site" evidence="13">
    <location>
        <position position="80"/>
    </location>
    <ligand>
        <name>substrate</name>
    </ligand>
</feature>